<feature type="region of interest" description="Disordered" evidence="1">
    <location>
        <begin position="101"/>
        <end position="120"/>
    </location>
</feature>
<dbReference type="Pfam" id="PF06127">
    <property type="entry name" value="Mpo1-like"/>
    <property type="match status" value="1"/>
</dbReference>
<evidence type="ECO:0000313" key="3">
    <source>
        <dbReference type="EMBL" id="PQA91814.1"/>
    </source>
</evidence>
<dbReference type="OrthoDB" id="7356072at2"/>
<dbReference type="Proteomes" id="UP000238314">
    <property type="component" value="Unassembled WGS sequence"/>
</dbReference>
<protein>
    <recommendedName>
        <fullName evidence="7">DUF962 domain-containing protein</fullName>
    </recommendedName>
</protein>
<dbReference type="RefSeq" id="WP_076450939.1">
    <property type="nucleotide sequence ID" value="NZ_FTOJ01000003.1"/>
</dbReference>
<name>A0A1N7LSG1_9FLAO</name>
<organism evidence="4 5">
    <name type="scientific">Chryseobacterium piscicola</name>
    <dbReference type="NCBI Taxonomy" id="551459"/>
    <lineage>
        <taxon>Bacteria</taxon>
        <taxon>Pseudomonadati</taxon>
        <taxon>Bacteroidota</taxon>
        <taxon>Flavobacteriia</taxon>
        <taxon>Flavobacteriales</taxon>
        <taxon>Weeksellaceae</taxon>
        <taxon>Chryseobacterium group</taxon>
        <taxon>Chryseobacterium</taxon>
    </lineage>
</organism>
<evidence type="ECO:0000313" key="5">
    <source>
        <dbReference type="Proteomes" id="UP000186246"/>
    </source>
</evidence>
<sequence>MTERIKTYNEFYKFYLTEHSKTGTRILHFIGTLLVFFVIGYVIYSGKERFLWYVPLFGYGFAWFSHAVIERNKPSTFRYPLWSLISDFKMFFELLVGRQKFSEKTESTSAEKTSENKISK</sequence>
<dbReference type="STRING" id="551459.SAMN05421796_10349"/>
<dbReference type="EMBL" id="FTOJ01000003">
    <property type="protein sequence ID" value="SIS76776.1"/>
    <property type="molecule type" value="Genomic_DNA"/>
</dbReference>
<reference evidence="3 6" key="1">
    <citation type="submission" date="2016-11" db="EMBL/GenBank/DDBJ databases">
        <title>Whole genomes of Flavobacteriaceae.</title>
        <authorList>
            <person name="Stine C."/>
            <person name="Li C."/>
            <person name="Tadesse D."/>
        </authorList>
    </citation>
    <scope>NUCLEOTIDE SEQUENCE [LARGE SCALE GENOMIC DNA]</scope>
    <source>
        <strain evidence="3 6">DSM 21068</strain>
    </source>
</reference>
<keyword evidence="2" id="KW-0812">Transmembrane</keyword>
<dbReference type="EMBL" id="MUGO01000018">
    <property type="protein sequence ID" value="PQA91814.1"/>
    <property type="molecule type" value="Genomic_DNA"/>
</dbReference>
<feature type="transmembrane region" description="Helical" evidence="2">
    <location>
        <begin position="50"/>
        <end position="69"/>
    </location>
</feature>
<evidence type="ECO:0000256" key="1">
    <source>
        <dbReference type="SAM" id="MobiDB-lite"/>
    </source>
</evidence>
<reference evidence="5" key="3">
    <citation type="submission" date="2017-01" db="EMBL/GenBank/DDBJ databases">
        <authorList>
            <person name="Varghese N."/>
            <person name="Submissions S."/>
        </authorList>
    </citation>
    <scope>NUCLEOTIDE SEQUENCE [LARGE SCALE GENOMIC DNA]</scope>
    <source>
        <strain evidence="5">DSM 21068</strain>
    </source>
</reference>
<evidence type="ECO:0000313" key="4">
    <source>
        <dbReference type="EMBL" id="SIS76776.1"/>
    </source>
</evidence>
<feature type="transmembrane region" description="Helical" evidence="2">
    <location>
        <begin position="26"/>
        <end position="44"/>
    </location>
</feature>
<proteinExistence type="predicted"/>
<evidence type="ECO:0008006" key="7">
    <source>
        <dbReference type="Google" id="ProtNLM"/>
    </source>
</evidence>
<reference evidence="4" key="2">
    <citation type="submission" date="2017-01" db="EMBL/GenBank/DDBJ databases">
        <authorList>
            <person name="Mah S.A."/>
            <person name="Swanson W.J."/>
            <person name="Moy G.W."/>
            <person name="Vacquier V.D."/>
        </authorList>
    </citation>
    <scope>NUCLEOTIDE SEQUENCE [LARGE SCALE GENOMIC DNA]</scope>
    <source>
        <strain evidence="4">DSM 21068</strain>
    </source>
</reference>
<dbReference type="Proteomes" id="UP000186246">
    <property type="component" value="Unassembled WGS sequence"/>
</dbReference>
<gene>
    <name evidence="3" type="ORF">B0A70_12020</name>
    <name evidence="4" type="ORF">SAMN05421796_10349</name>
</gene>
<accession>A0A1N7LSG1</accession>
<dbReference type="PANTHER" id="PTHR34205">
    <property type="entry name" value="TRANSMEMBRANE PROTEIN"/>
    <property type="match status" value="1"/>
</dbReference>
<keyword evidence="2" id="KW-0472">Membrane</keyword>
<evidence type="ECO:0000313" key="6">
    <source>
        <dbReference type="Proteomes" id="UP000238314"/>
    </source>
</evidence>
<dbReference type="PANTHER" id="PTHR34205:SF2">
    <property type="entry name" value="DUF962 DOMAIN-CONTAINING PROTEIN"/>
    <property type="match status" value="1"/>
</dbReference>
<dbReference type="InterPro" id="IPR009305">
    <property type="entry name" value="Mpo1-like"/>
</dbReference>
<evidence type="ECO:0000256" key="2">
    <source>
        <dbReference type="SAM" id="Phobius"/>
    </source>
</evidence>
<dbReference type="AlphaFoldDB" id="A0A1N7LSG1"/>
<keyword evidence="2" id="KW-1133">Transmembrane helix</keyword>
<keyword evidence="6" id="KW-1185">Reference proteome</keyword>